<feature type="domain" description="eCIS core" evidence="2">
    <location>
        <begin position="93"/>
        <end position="164"/>
    </location>
</feature>
<dbReference type="Proteomes" id="UP000502665">
    <property type="component" value="Chromosome"/>
</dbReference>
<evidence type="ECO:0000313" key="4">
    <source>
        <dbReference type="Proteomes" id="UP000502665"/>
    </source>
</evidence>
<sequence>MHARDTVGATSERTGTRRPPVPVSAQRAPAATAGPGALLALQRSAGNSAVVQLLRDADHAGHRHDPAGGTCADEMAAVQRSAVHGVLGGAGRPLAEPVRAEMEARLGADFSDVRVHDDSAARASAVGIGARAYTSGSHVVIGPGGGDKHTLAHELTHVIQQRQGPVAGTATADGLSVSDPSDRFERAAEENARRVLAGPAPDTGARQGTGEAAVRTQSATGSVQRFADVAVPKLGTLRISNSGAFAISNGRPYIWVREDALGTISPALVDEGKQTQIGDATYHRYSLGGKVLNQCLHVAEEIINNRVRDLEHGTDASLIDTYSKKHGERAEHFGAPSDGTNRRMAKEFVRARNEAADPGVGQAFVIVALKPGDREMSQFHAAAVVARDGDDCVTLEAFAGATERLEPAASRMYTVNGGANSFHGFWTADEMYYHGVSATTVVIRPAL</sequence>
<evidence type="ECO:0000256" key="1">
    <source>
        <dbReference type="SAM" id="MobiDB-lite"/>
    </source>
</evidence>
<evidence type="ECO:0000313" key="3">
    <source>
        <dbReference type="EMBL" id="QJT01283.1"/>
    </source>
</evidence>
<feature type="region of interest" description="Disordered" evidence="1">
    <location>
        <begin position="1"/>
        <end position="30"/>
    </location>
</feature>
<dbReference type="InterPro" id="IPR025295">
    <property type="entry name" value="eCIS_core_dom"/>
</dbReference>
<dbReference type="EMBL" id="CP049838">
    <property type="protein sequence ID" value="QJT01283.1"/>
    <property type="molecule type" value="Genomic_DNA"/>
</dbReference>
<reference evidence="3" key="1">
    <citation type="submission" date="2020-03" db="EMBL/GenBank/DDBJ databases">
        <title>Molecular networking-based the target discovery of potent antiproliferative macrolactams: 5/6/7/16 polycyclic ansamycins and glycosylated trienomycin from Streptomyces cacaoi subsp. asoensis.</title>
        <authorList>
            <person name="Liu L.-L."/>
        </authorList>
    </citation>
    <scope>NUCLEOTIDE SEQUENCE [LARGE SCALE GENOMIC DNA]</scope>
    <source>
        <strain evidence="3">H2S5</strain>
    </source>
</reference>
<evidence type="ECO:0000259" key="2">
    <source>
        <dbReference type="Pfam" id="PF13699"/>
    </source>
</evidence>
<keyword evidence="4" id="KW-1185">Reference proteome</keyword>
<dbReference type="AlphaFoldDB" id="A0A6M4WYK9"/>
<name>A0A6M4WYK9_9ACTN</name>
<proteinExistence type="predicted"/>
<organism evidence="3 4">
    <name type="scientific">Streptomyces asoensis</name>
    <dbReference type="NCBI Taxonomy" id="249586"/>
    <lineage>
        <taxon>Bacteria</taxon>
        <taxon>Bacillati</taxon>
        <taxon>Actinomycetota</taxon>
        <taxon>Actinomycetes</taxon>
        <taxon>Kitasatosporales</taxon>
        <taxon>Streptomycetaceae</taxon>
        <taxon>Streptomyces</taxon>
    </lineage>
</organism>
<dbReference type="RefSeq" id="WP_171396864.1">
    <property type="nucleotide sequence ID" value="NZ_CP049838.1"/>
</dbReference>
<protein>
    <submittedName>
        <fullName evidence="3">DUF4157 domain-containing protein</fullName>
    </submittedName>
</protein>
<gene>
    <name evidence="3" type="ORF">G9272_13920</name>
</gene>
<accession>A0A6M4WYK9</accession>
<dbReference type="Pfam" id="PF13699">
    <property type="entry name" value="eCIS_core"/>
    <property type="match status" value="1"/>
</dbReference>